<evidence type="ECO:0008006" key="4">
    <source>
        <dbReference type="Google" id="ProtNLM"/>
    </source>
</evidence>
<evidence type="ECO:0000313" key="2">
    <source>
        <dbReference type="EMBL" id="KAG6663436.1"/>
    </source>
</evidence>
<reference evidence="2" key="1">
    <citation type="submission" date="2020-12" db="EMBL/GenBank/DDBJ databases">
        <title>WGS assembly of Carya illinoinensis cv. Pawnee.</title>
        <authorList>
            <person name="Platts A."/>
            <person name="Shu S."/>
            <person name="Wright S."/>
            <person name="Barry K."/>
            <person name="Edger P."/>
            <person name="Pires J.C."/>
            <person name="Schmutz J."/>
        </authorList>
    </citation>
    <scope>NUCLEOTIDE SEQUENCE</scope>
    <source>
        <tissue evidence="2">Leaf</tissue>
    </source>
</reference>
<protein>
    <recommendedName>
        <fullName evidence="4">Secreted protein</fullName>
    </recommendedName>
</protein>
<organism evidence="2 3">
    <name type="scientific">Carya illinoinensis</name>
    <name type="common">Pecan</name>
    <dbReference type="NCBI Taxonomy" id="32201"/>
    <lineage>
        <taxon>Eukaryota</taxon>
        <taxon>Viridiplantae</taxon>
        <taxon>Streptophyta</taxon>
        <taxon>Embryophyta</taxon>
        <taxon>Tracheophyta</taxon>
        <taxon>Spermatophyta</taxon>
        <taxon>Magnoliopsida</taxon>
        <taxon>eudicotyledons</taxon>
        <taxon>Gunneridae</taxon>
        <taxon>Pentapetalae</taxon>
        <taxon>rosids</taxon>
        <taxon>fabids</taxon>
        <taxon>Fagales</taxon>
        <taxon>Juglandaceae</taxon>
        <taxon>Carya</taxon>
    </lineage>
</organism>
<dbReference type="AlphaFoldDB" id="A0A8T1R956"/>
<feature type="chain" id="PRO_5035770669" description="Secreted protein" evidence="1">
    <location>
        <begin position="26"/>
        <end position="61"/>
    </location>
</feature>
<comment type="caution">
    <text evidence="2">The sequence shown here is derived from an EMBL/GenBank/DDBJ whole genome shotgun (WGS) entry which is preliminary data.</text>
</comment>
<dbReference type="Proteomes" id="UP000811609">
    <property type="component" value="Chromosome 2"/>
</dbReference>
<keyword evidence="1" id="KW-0732">Signal</keyword>
<name>A0A8T1R956_CARIL</name>
<feature type="signal peptide" evidence="1">
    <location>
        <begin position="1"/>
        <end position="25"/>
    </location>
</feature>
<gene>
    <name evidence="2" type="ORF">CIPAW_02G026800</name>
</gene>
<dbReference type="EMBL" id="CM031810">
    <property type="protein sequence ID" value="KAG6663436.1"/>
    <property type="molecule type" value="Genomic_DNA"/>
</dbReference>
<accession>A0A8T1R956</accession>
<evidence type="ECO:0000256" key="1">
    <source>
        <dbReference type="SAM" id="SignalP"/>
    </source>
</evidence>
<proteinExistence type="predicted"/>
<evidence type="ECO:0000313" key="3">
    <source>
        <dbReference type="Proteomes" id="UP000811609"/>
    </source>
</evidence>
<keyword evidence="3" id="KW-1185">Reference proteome</keyword>
<sequence>MPPPPHPSVAPALGSFALFFSLTNPLPSSRVNPTSPHLTSPHLTCQCIHCHCCVNHARPFM</sequence>